<proteinExistence type="predicted"/>
<reference evidence="1" key="1">
    <citation type="submission" date="2016-07" db="EMBL/GenBank/DDBJ databases">
        <authorList>
            <person name="Bretaudeau A."/>
        </authorList>
    </citation>
    <scope>NUCLEOTIDE SEQUENCE</scope>
    <source>
        <strain evidence="1">Rice</strain>
        <tissue evidence="1">Whole body</tissue>
    </source>
</reference>
<protein>
    <submittedName>
        <fullName evidence="1">SFRICE_035159</fullName>
    </submittedName>
</protein>
<dbReference type="AlphaFoldDB" id="A0A2H1WF82"/>
<organism evidence="1">
    <name type="scientific">Spodoptera frugiperda</name>
    <name type="common">Fall armyworm</name>
    <dbReference type="NCBI Taxonomy" id="7108"/>
    <lineage>
        <taxon>Eukaryota</taxon>
        <taxon>Metazoa</taxon>
        <taxon>Ecdysozoa</taxon>
        <taxon>Arthropoda</taxon>
        <taxon>Hexapoda</taxon>
        <taxon>Insecta</taxon>
        <taxon>Pterygota</taxon>
        <taxon>Neoptera</taxon>
        <taxon>Endopterygota</taxon>
        <taxon>Lepidoptera</taxon>
        <taxon>Glossata</taxon>
        <taxon>Ditrysia</taxon>
        <taxon>Noctuoidea</taxon>
        <taxon>Noctuidae</taxon>
        <taxon>Amphipyrinae</taxon>
        <taxon>Spodoptera</taxon>
    </lineage>
</organism>
<sequence>MELVTQMVNNSTARLARWLPCNVSRVQFPHGRTLCVIHRSLFRVWVSCALPVNDQTDHLLVSNRRRPWTFETPEALQVRCRPFGGKFTVGKACSLEVMKSGIISLIFHQKCAMLRCCECVWLPPIIFIGTHSLALVETDSAKLCFYMERCVYDAVVQEQKSFGTVRAFLPEMCYATLLWMRFRLPLVIIIGTRSLALVEMDSTVFMGGNHPLTSLALGEVRGSVRVLLTKNNPVPTPAFRAGAPVNLLGSLQLRLMDSAKLYFLYEKMCAKDVCDSCVL</sequence>
<accession>A0A2H1WF82</accession>
<gene>
    <name evidence="1" type="ORF">SFRICE_035159</name>
</gene>
<name>A0A2H1WF82_SPOFR</name>
<dbReference type="EMBL" id="ODYU01007930">
    <property type="protein sequence ID" value="SOQ51134.1"/>
    <property type="molecule type" value="Genomic_DNA"/>
</dbReference>
<evidence type="ECO:0000313" key="1">
    <source>
        <dbReference type="EMBL" id="SOQ51134.1"/>
    </source>
</evidence>